<dbReference type="EMBL" id="JAOVZW010000033">
    <property type="protein sequence ID" value="MCX8526354.1"/>
    <property type="molecule type" value="Genomic_DNA"/>
</dbReference>
<gene>
    <name evidence="1" type="ORF">OF897_20770</name>
</gene>
<reference evidence="1" key="1">
    <citation type="submission" date="2022-10" db="EMBL/GenBank/DDBJ databases">
        <title>Chryseobacterium sp. nov., a novel bacterial species.</title>
        <authorList>
            <person name="Cao Y."/>
        </authorList>
    </citation>
    <scope>NUCLEOTIDE SEQUENCE</scope>
    <source>
        <strain evidence="1">CCTCC AB2015118</strain>
    </source>
</reference>
<evidence type="ECO:0000313" key="2">
    <source>
        <dbReference type="Proteomes" id="UP001073122"/>
    </source>
</evidence>
<proteinExistence type="predicted"/>
<protein>
    <recommendedName>
        <fullName evidence="3">Siderophore-interacting protein</fullName>
    </recommendedName>
</protein>
<keyword evidence="2" id="KW-1185">Reference proteome</keyword>
<evidence type="ECO:0008006" key="3">
    <source>
        <dbReference type="Google" id="ProtNLM"/>
    </source>
</evidence>
<dbReference type="SUPFAM" id="SSF63380">
    <property type="entry name" value="Riboflavin synthase domain-like"/>
    <property type="match status" value="1"/>
</dbReference>
<evidence type="ECO:0000313" key="1">
    <source>
        <dbReference type="EMBL" id="MCX8526354.1"/>
    </source>
</evidence>
<dbReference type="RefSeq" id="WP_267267586.1">
    <property type="nucleotide sequence ID" value="NZ_JAOVZW010000033.1"/>
</dbReference>
<sequence>MPTAPKWLNDALEKIAPSFLRTVKVENSVYLNPYLKKVRLRGDFTTLNFDPGFTISLRVTPNDLRHYTVSYADQSKKAIEFVAYLHGNSVGADYIRDLQFDDQKIKLAVLGSDKQYDPTVKKQLIFGDETSLSLMLSFLPFLKRNDHQFIFYIELEEENKIIPEIIGLCNYKIFSKKEVFSNVESIQQLPLLSNQEWSDANIILTGNVNSIRNFRKALKVNDHKGKIYLKGYWLEGKKGL</sequence>
<accession>A0ABT3XXE4</accession>
<comment type="caution">
    <text evidence="1">The sequence shown here is derived from an EMBL/GenBank/DDBJ whole genome shotgun (WGS) entry which is preliminary data.</text>
</comment>
<name>A0ABT3XXE4_9FLAO</name>
<dbReference type="InterPro" id="IPR017938">
    <property type="entry name" value="Riboflavin_synthase-like_b-brl"/>
</dbReference>
<dbReference type="Proteomes" id="UP001073122">
    <property type="component" value="Unassembled WGS sequence"/>
</dbReference>
<organism evidence="1 2">
    <name type="scientific">Chryseobacterium formosus</name>
    <dbReference type="NCBI Taxonomy" id="1537363"/>
    <lineage>
        <taxon>Bacteria</taxon>
        <taxon>Pseudomonadati</taxon>
        <taxon>Bacteroidota</taxon>
        <taxon>Flavobacteriia</taxon>
        <taxon>Flavobacteriales</taxon>
        <taxon>Weeksellaceae</taxon>
        <taxon>Chryseobacterium group</taxon>
        <taxon>Chryseobacterium</taxon>
    </lineage>
</organism>